<feature type="region of interest" description="Disordered" evidence="1">
    <location>
        <begin position="41"/>
        <end position="67"/>
    </location>
</feature>
<dbReference type="RefSeq" id="WP_187736470.1">
    <property type="nucleotide sequence ID" value="NZ_CP060790.1"/>
</dbReference>
<proteinExistence type="predicted"/>
<dbReference type="EMBL" id="CP060790">
    <property type="protein sequence ID" value="QNP59487.1"/>
    <property type="molecule type" value="Genomic_DNA"/>
</dbReference>
<dbReference type="InterPro" id="IPR006522">
    <property type="entry name" value="Phage_virion_morphogenesis"/>
</dbReference>
<evidence type="ECO:0000313" key="2">
    <source>
        <dbReference type="EMBL" id="QNP59487.1"/>
    </source>
</evidence>
<sequence>MADDFMQLEGWLQPLLDRLTDAERRKLALDIARELRRENAATIRAQHGPDGEAWAPRKNPGRDQRGQLRKRKAQSMFTKLAGSKHLRAQVEGGDAVVGFTGRTGRIARVHHFGLRDSVKPGGPEYDYPARPLLGISEDFTQRLQHRLLSYLAAR</sequence>
<reference evidence="2 3" key="1">
    <citation type="submission" date="2020-08" db="EMBL/GenBank/DDBJ databases">
        <title>Genome sequence of Acidovorax monticola KACC 19171T.</title>
        <authorList>
            <person name="Hyun D.-W."/>
            <person name="Bae J.-W."/>
        </authorList>
    </citation>
    <scope>NUCLEOTIDE SEQUENCE [LARGE SCALE GENOMIC DNA]</scope>
    <source>
        <strain evidence="2 3">KACC 19171</strain>
    </source>
</reference>
<dbReference type="Proteomes" id="UP000516057">
    <property type="component" value="Chromosome"/>
</dbReference>
<dbReference type="Pfam" id="PF05069">
    <property type="entry name" value="Phage_tail_S"/>
    <property type="match status" value="1"/>
</dbReference>
<name>A0A7H0HG21_9BURK</name>
<dbReference type="AlphaFoldDB" id="A0A7H0HG21"/>
<dbReference type="KEGG" id="amon:H9L24_00125"/>
<dbReference type="NCBIfam" id="TIGR01635">
    <property type="entry name" value="tail_comp_S"/>
    <property type="match status" value="1"/>
</dbReference>
<evidence type="ECO:0000313" key="3">
    <source>
        <dbReference type="Proteomes" id="UP000516057"/>
    </source>
</evidence>
<evidence type="ECO:0000256" key="1">
    <source>
        <dbReference type="SAM" id="MobiDB-lite"/>
    </source>
</evidence>
<gene>
    <name evidence="2" type="ORF">H9L24_00125</name>
</gene>
<accession>A0A7H0HG21</accession>
<organism evidence="2 3">
    <name type="scientific">Paenacidovorax monticola</name>
    <dbReference type="NCBI Taxonomy" id="1926868"/>
    <lineage>
        <taxon>Bacteria</taxon>
        <taxon>Pseudomonadati</taxon>
        <taxon>Pseudomonadota</taxon>
        <taxon>Betaproteobacteria</taxon>
        <taxon>Burkholderiales</taxon>
        <taxon>Comamonadaceae</taxon>
        <taxon>Paenacidovorax</taxon>
    </lineage>
</organism>
<protein>
    <submittedName>
        <fullName evidence="2">Phage virion morphogenesis protein</fullName>
    </submittedName>
</protein>
<keyword evidence="3" id="KW-1185">Reference proteome</keyword>